<dbReference type="EMBL" id="LASV01000684">
    <property type="protein sequence ID" value="KKA17243.1"/>
    <property type="molecule type" value="Genomic_DNA"/>
</dbReference>
<reference evidence="1 2" key="1">
    <citation type="submission" date="2015-04" db="EMBL/GenBank/DDBJ databases">
        <authorList>
            <person name="Heijne W.H."/>
            <person name="Fedorova N.D."/>
            <person name="Nierman W.C."/>
            <person name="Vollebregt A.W."/>
            <person name="Zhao Z."/>
            <person name="Wu L."/>
            <person name="Kumar M."/>
            <person name="Stam H."/>
            <person name="van den Berg M.A."/>
            <person name="Pel H.J."/>
        </authorList>
    </citation>
    <scope>NUCLEOTIDE SEQUENCE [LARGE SCALE GENOMIC DNA]</scope>
    <source>
        <strain evidence="1 2">CBS 393.64</strain>
    </source>
</reference>
<dbReference type="Proteomes" id="UP000053958">
    <property type="component" value="Unassembled WGS sequence"/>
</dbReference>
<comment type="caution">
    <text evidence="1">The sequence shown here is derived from an EMBL/GenBank/DDBJ whole genome shotgun (WGS) entry which is preliminary data.</text>
</comment>
<proteinExistence type="predicted"/>
<protein>
    <submittedName>
        <fullName evidence="1">Uncharacterized protein</fullName>
    </submittedName>
</protein>
<sequence length="101" mass="10724">HTPFLVLFIYVNYFNPPANNKLCPVIYPVRTSMVTTLATSSGVPSLPSGMDAATSGIALAPGIMPVSPIMAGATSLTLMLNSARRVERLRIMPVRPPLEAA</sequence>
<dbReference type="RefSeq" id="XP_013323855.1">
    <property type="nucleotide sequence ID" value="XM_013468401.1"/>
</dbReference>
<organism evidence="1 2">
    <name type="scientific">Rasamsonia emersonii (strain ATCC 16479 / CBS 393.64 / IMI 116815)</name>
    <dbReference type="NCBI Taxonomy" id="1408163"/>
    <lineage>
        <taxon>Eukaryota</taxon>
        <taxon>Fungi</taxon>
        <taxon>Dikarya</taxon>
        <taxon>Ascomycota</taxon>
        <taxon>Pezizomycotina</taxon>
        <taxon>Eurotiomycetes</taxon>
        <taxon>Eurotiomycetidae</taxon>
        <taxon>Eurotiales</taxon>
        <taxon>Trichocomaceae</taxon>
        <taxon>Rasamsonia</taxon>
    </lineage>
</organism>
<dbReference type="GeneID" id="25321078"/>
<evidence type="ECO:0000313" key="1">
    <source>
        <dbReference type="EMBL" id="KKA17243.1"/>
    </source>
</evidence>
<gene>
    <name evidence="1" type="ORF">T310_9021</name>
</gene>
<evidence type="ECO:0000313" key="2">
    <source>
        <dbReference type="Proteomes" id="UP000053958"/>
    </source>
</evidence>
<dbReference type="AlphaFoldDB" id="A0A0F4YI07"/>
<feature type="non-terminal residue" evidence="1">
    <location>
        <position position="1"/>
    </location>
</feature>
<accession>A0A0F4YI07</accession>
<name>A0A0F4YI07_RASE3</name>
<keyword evidence="2" id="KW-1185">Reference proteome</keyword>